<keyword evidence="2" id="KW-0812">Transmembrane</keyword>
<keyword evidence="2" id="KW-0472">Membrane</keyword>
<gene>
    <name evidence="3" type="ORF">CCAX7_19990</name>
</gene>
<dbReference type="SUPFAM" id="SSF54523">
    <property type="entry name" value="Pili subunits"/>
    <property type="match status" value="1"/>
</dbReference>
<evidence type="ECO:0000313" key="4">
    <source>
        <dbReference type="Proteomes" id="UP000287394"/>
    </source>
</evidence>
<dbReference type="Gene3D" id="3.30.700.10">
    <property type="entry name" value="Glycoprotein, Type 4 Pilin"/>
    <property type="match status" value="1"/>
</dbReference>
<feature type="compositionally biased region" description="Polar residues" evidence="1">
    <location>
        <begin position="159"/>
        <end position="168"/>
    </location>
</feature>
<protein>
    <submittedName>
        <fullName evidence="3">Uncharacterized protein</fullName>
    </submittedName>
</protein>
<dbReference type="RefSeq" id="WP_119323744.1">
    <property type="nucleotide sequence ID" value="NZ_AP025739.1"/>
</dbReference>
<dbReference type="Proteomes" id="UP000287394">
    <property type="component" value="Chromosome"/>
</dbReference>
<dbReference type="AlphaFoldDB" id="A0A402D2H2"/>
<feature type="region of interest" description="Disordered" evidence="1">
    <location>
        <begin position="152"/>
        <end position="171"/>
    </location>
</feature>
<sequence>MRHKSGFTLIELIVVIAIIAILAAILFPVFAKAREKARQISCASNMKQLALAVLQYNQDYDESFPMGGNYGLGGWGGRVYTYVKSTGAYKCPDDPTGVDNSVSPSRVPVSYAMNSNLGLVPGIAALNAPASTVLIFETQGAVADVTDPVRDMPYDSGYNPGNQRSSPSGNGGDGGAGWIDWYYGAKYAGSAPNKTGYGNPPCNVGAQWYTSNPVHTDGSNFALADGHVKYLRGNQVSPGQYAQSSTDAQSNGCGYAAGTDALSGKFGATFSGK</sequence>
<dbReference type="InterPro" id="IPR011453">
    <property type="entry name" value="DUF1559"/>
</dbReference>
<dbReference type="Pfam" id="PF07963">
    <property type="entry name" value="N_methyl"/>
    <property type="match status" value="1"/>
</dbReference>
<name>A0A402D2H2_9BACT</name>
<evidence type="ECO:0000313" key="3">
    <source>
        <dbReference type="EMBL" id="BDI29948.1"/>
    </source>
</evidence>
<dbReference type="InterPro" id="IPR027558">
    <property type="entry name" value="Pre_pil_HX9DG_C"/>
</dbReference>
<dbReference type="NCBIfam" id="TIGR04294">
    <property type="entry name" value="pre_pil_HX9DG"/>
    <property type="match status" value="1"/>
</dbReference>
<dbReference type="InterPro" id="IPR012902">
    <property type="entry name" value="N_methyl_site"/>
</dbReference>
<accession>A0A402D2H2</accession>
<proteinExistence type="predicted"/>
<organism evidence="3 4">
    <name type="scientific">Capsulimonas corticalis</name>
    <dbReference type="NCBI Taxonomy" id="2219043"/>
    <lineage>
        <taxon>Bacteria</taxon>
        <taxon>Bacillati</taxon>
        <taxon>Armatimonadota</taxon>
        <taxon>Armatimonadia</taxon>
        <taxon>Capsulimonadales</taxon>
        <taxon>Capsulimonadaceae</taxon>
        <taxon>Capsulimonas</taxon>
    </lineage>
</organism>
<dbReference type="InterPro" id="IPR045584">
    <property type="entry name" value="Pilin-like"/>
</dbReference>
<dbReference type="KEGG" id="ccot:CCAX7_19990"/>
<feature type="transmembrane region" description="Helical" evidence="2">
    <location>
        <begin position="12"/>
        <end position="31"/>
    </location>
</feature>
<keyword evidence="4" id="KW-1185">Reference proteome</keyword>
<evidence type="ECO:0000256" key="1">
    <source>
        <dbReference type="SAM" id="MobiDB-lite"/>
    </source>
</evidence>
<dbReference type="PANTHER" id="PTHR30093">
    <property type="entry name" value="GENERAL SECRETION PATHWAY PROTEIN G"/>
    <property type="match status" value="1"/>
</dbReference>
<dbReference type="EMBL" id="AP025739">
    <property type="protein sequence ID" value="BDI29948.1"/>
    <property type="molecule type" value="Genomic_DNA"/>
</dbReference>
<reference evidence="3 4" key="1">
    <citation type="journal article" date="2019" name="Int. J. Syst. Evol. Microbiol.">
        <title>Capsulimonas corticalis gen. nov., sp. nov., an aerobic capsulated bacterium, of a novel bacterial order, Capsulimonadales ord. nov., of the class Armatimonadia of the phylum Armatimonadetes.</title>
        <authorList>
            <person name="Li J."/>
            <person name="Kudo C."/>
            <person name="Tonouchi A."/>
        </authorList>
    </citation>
    <scope>NUCLEOTIDE SEQUENCE [LARGE SCALE GENOMIC DNA]</scope>
    <source>
        <strain evidence="3 4">AX-7</strain>
    </source>
</reference>
<dbReference type="PROSITE" id="PS00409">
    <property type="entry name" value="PROKAR_NTER_METHYL"/>
    <property type="match status" value="1"/>
</dbReference>
<evidence type="ECO:0000256" key="2">
    <source>
        <dbReference type="SAM" id="Phobius"/>
    </source>
</evidence>
<dbReference type="NCBIfam" id="TIGR02532">
    <property type="entry name" value="IV_pilin_GFxxxE"/>
    <property type="match status" value="1"/>
</dbReference>
<dbReference type="Pfam" id="PF07596">
    <property type="entry name" value="SBP_bac_10"/>
    <property type="match status" value="1"/>
</dbReference>
<keyword evidence="2" id="KW-1133">Transmembrane helix</keyword>